<gene>
    <name evidence="2" type="ORF">ACJMK2_017815</name>
</gene>
<evidence type="ECO:0000313" key="2">
    <source>
        <dbReference type="EMBL" id="KAL3846861.1"/>
    </source>
</evidence>
<comment type="caution">
    <text evidence="2">The sequence shown here is derived from an EMBL/GenBank/DDBJ whole genome shotgun (WGS) entry which is preliminary data.</text>
</comment>
<dbReference type="AlphaFoldDB" id="A0ABD3UBL5"/>
<reference evidence="2 3" key="1">
    <citation type="submission" date="2024-11" db="EMBL/GenBank/DDBJ databases">
        <title>Chromosome-level genome assembly of the freshwater bivalve Anodonta woodiana.</title>
        <authorList>
            <person name="Chen X."/>
        </authorList>
    </citation>
    <scope>NUCLEOTIDE SEQUENCE [LARGE SCALE GENOMIC DNA]</scope>
    <source>
        <strain evidence="2">MN2024</strain>
        <tissue evidence="2">Gills</tissue>
    </source>
</reference>
<sequence>MKYIRYSLVSTKLPLCNLCHNKHRCPNFFLDTSSFHPQNDITNLNKTLTNFGCSSKARGERLRIYPGALGTRAFAKPGRFYFEVDVYLYVHHHLREDQIFEIGMAQVDEIDKKFTACACRYAWMMCVRMCPVCNTLCLQTWHDGKLLRHKSLKTHIQTGMKHVSKFGFLVNMEAGELQVVDAVNRLQFYRFKNVDVTRPLWPILGVFNSGRVNVSLTLRTGSEIDITKLYFKD</sequence>
<proteinExistence type="predicted"/>
<protein>
    <recommendedName>
        <fullName evidence="1">B30.2/SPRY domain-containing protein</fullName>
    </recommendedName>
</protein>
<dbReference type="Gene3D" id="2.60.120.920">
    <property type="match status" value="1"/>
</dbReference>
<keyword evidence="3" id="KW-1185">Reference proteome</keyword>
<dbReference type="SUPFAM" id="SSF49899">
    <property type="entry name" value="Concanavalin A-like lectins/glucanases"/>
    <property type="match status" value="1"/>
</dbReference>
<dbReference type="InterPro" id="IPR013320">
    <property type="entry name" value="ConA-like_dom_sf"/>
</dbReference>
<dbReference type="InterPro" id="IPR001870">
    <property type="entry name" value="B30.2/SPRY"/>
</dbReference>
<organism evidence="2 3">
    <name type="scientific">Sinanodonta woodiana</name>
    <name type="common">Chinese pond mussel</name>
    <name type="synonym">Anodonta woodiana</name>
    <dbReference type="NCBI Taxonomy" id="1069815"/>
    <lineage>
        <taxon>Eukaryota</taxon>
        <taxon>Metazoa</taxon>
        <taxon>Spiralia</taxon>
        <taxon>Lophotrochozoa</taxon>
        <taxon>Mollusca</taxon>
        <taxon>Bivalvia</taxon>
        <taxon>Autobranchia</taxon>
        <taxon>Heteroconchia</taxon>
        <taxon>Palaeoheterodonta</taxon>
        <taxon>Unionida</taxon>
        <taxon>Unionoidea</taxon>
        <taxon>Unionidae</taxon>
        <taxon>Unioninae</taxon>
        <taxon>Sinanodonta</taxon>
    </lineage>
</organism>
<dbReference type="PROSITE" id="PS50188">
    <property type="entry name" value="B302_SPRY"/>
    <property type="match status" value="1"/>
</dbReference>
<dbReference type="InterPro" id="IPR043136">
    <property type="entry name" value="B30.2/SPRY_sf"/>
</dbReference>
<accession>A0ABD3UBL5</accession>
<evidence type="ECO:0000259" key="1">
    <source>
        <dbReference type="PROSITE" id="PS50188"/>
    </source>
</evidence>
<dbReference type="Proteomes" id="UP001634394">
    <property type="component" value="Unassembled WGS sequence"/>
</dbReference>
<feature type="domain" description="B30.2/SPRY" evidence="1">
    <location>
        <begin position="7"/>
        <end position="223"/>
    </location>
</feature>
<dbReference type="EMBL" id="JBJQND010000016">
    <property type="protein sequence ID" value="KAL3846861.1"/>
    <property type="molecule type" value="Genomic_DNA"/>
</dbReference>
<name>A0ABD3UBL5_SINWO</name>
<evidence type="ECO:0000313" key="3">
    <source>
        <dbReference type="Proteomes" id="UP001634394"/>
    </source>
</evidence>